<dbReference type="Proteomes" id="UP000255224">
    <property type="component" value="Unassembled WGS sequence"/>
</dbReference>
<name>A0A376DUC0_CHRCU</name>
<protein>
    <submittedName>
        <fullName evidence="1">Uncharacterized protein</fullName>
    </submittedName>
</protein>
<evidence type="ECO:0000313" key="1">
    <source>
        <dbReference type="EMBL" id="STC95646.1"/>
    </source>
</evidence>
<sequence>MSISIKYFLEEVPDREQEMKEMLERKIELNIQTAKEYVGYCLDNNMENTAHS</sequence>
<gene>
    <name evidence="1" type="ORF">NCTC13533_01944</name>
</gene>
<organism evidence="1 2">
    <name type="scientific">Chryseobacterium carnipullorum</name>
    <dbReference type="NCBI Taxonomy" id="1124835"/>
    <lineage>
        <taxon>Bacteria</taxon>
        <taxon>Pseudomonadati</taxon>
        <taxon>Bacteroidota</taxon>
        <taxon>Flavobacteriia</taxon>
        <taxon>Flavobacteriales</taxon>
        <taxon>Weeksellaceae</taxon>
        <taxon>Chryseobacterium group</taxon>
        <taxon>Chryseobacterium</taxon>
    </lineage>
</organism>
<dbReference type="RefSeq" id="WP_181876065.1">
    <property type="nucleotide sequence ID" value="NZ_UFVQ01000003.1"/>
</dbReference>
<evidence type="ECO:0000313" key="2">
    <source>
        <dbReference type="Proteomes" id="UP000255224"/>
    </source>
</evidence>
<dbReference type="EMBL" id="UFVQ01000003">
    <property type="protein sequence ID" value="STC95646.1"/>
    <property type="molecule type" value="Genomic_DNA"/>
</dbReference>
<reference evidence="1 2" key="1">
    <citation type="submission" date="2018-06" db="EMBL/GenBank/DDBJ databases">
        <authorList>
            <consortium name="Pathogen Informatics"/>
            <person name="Doyle S."/>
        </authorList>
    </citation>
    <scope>NUCLEOTIDE SEQUENCE [LARGE SCALE GENOMIC DNA]</scope>
    <source>
        <strain evidence="1 2">NCTC13533</strain>
    </source>
</reference>
<accession>A0A376DUC0</accession>
<proteinExistence type="predicted"/>
<dbReference type="AlphaFoldDB" id="A0A376DUC0"/>